<gene>
    <name evidence="6" type="primary">LOC117242627</name>
</gene>
<name>A0A6J3LIK5_9HYME</name>
<feature type="coiled-coil region" evidence="4">
    <location>
        <begin position="52"/>
        <end position="82"/>
    </location>
</feature>
<reference evidence="6" key="1">
    <citation type="submission" date="2025-08" db="UniProtKB">
        <authorList>
            <consortium name="RefSeq"/>
        </authorList>
    </citation>
    <scope>IDENTIFICATION</scope>
    <source>
        <tissue evidence="6">Muscle</tissue>
    </source>
</reference>
<dbReference type="Proteomes" id="UP000504631">
    <property type="component" value="Unplaced"/>
</dbReference>
<evidence type="ECO:0000256" key="3">
    <source>
        <dbReference type="ARBA" id="ARBA00047202"/>
    </source>
</evidence>
<dbReference type="KEGG" id="bvk:117242627"/>
<dbReference type="GeneID" id="117242627"/>
<dbReference type="Pfam" id="PF07160">
    <property type="entry name" value="SKA1"/>
    <property type="match status" value="1"/>
</dbReference>
<dbReference type="GO" id="GO:0007059">
    <property type="term" value="P:chromosome segregation"/>
    <property type="evidence" value="ECO:0007669"/>
    <property type="project" value="InterPro"/>
</dbReference>
<dbReference type="AlphaFoldDB" id="A0A6J3LIK5"/>
<dbReference type="GO" id="GO:0051301">
    <property type="term" value="P:cell division"/>
    <property type="evidence" value="ECO:0007669"/>
    <property type="project" value="InterPro"/>
</dbReference>
<dbReference type="Gene3D" id="1.10.10.1890">
    <property type="entry name" value="Ska1 microtubule binding domain-like"/>
    <property type="match status" value="1"/>
</dbReference>
<evidence type="ECO:0000313" key="5">
    <source>
        <dbReference type="Proteomes" id="UP000504631"/>
    </source>
</evidence>
<dbReference type="GO" id="GO:0000278">
    <property type="term" value="P:mitotic cell cycle"/>
    <property type="evidence" value="ECO:0007669"/>
    <property type="project" value="TreeGrafter"/>
</dbReference>
<evidence type="ECO:0000256" key="4">
    <source>
        <dbReference type="SAM" id="Coils"/>
    </source>
</evidence>
<accession>A0A6J3LIK5</accession>
<dbReference type="GO" id="GO:0072686">
    <property type="term" value="C:mitotic spindle"/>
    <property type="evidence" value="ECO:0007669"/>
    <property type="project" value="TreeGrafter"/>
</dbReference>
<dbReference type="PANTHER" id="PTHR28573">
    <property type="entry name" value="SPINDLE AND KINETOCHORE-ASSOCIATED PROTEIN 1"/>
    <property type="match status" value="1"/>
</dbReference>
<dbReference type="GO" id="GO:0000940">
    <property type="term" value="C:outer kinetochore"/>
    <property type="evidence" value="ECO:0007669"/>
    <property type="project" value="TreeGrafter"/>
</dbReference>
<dbReference type="InterPro" id="IPR009829">
    <property type="entry name" value="SKA1"/>
</dbReference>
<dbReference type="PANTHER" id="PTHR28573:SF1">
    <property type="entry name" value="SPINDLE AND KINETOCHORE-ASSOCIATED PROTEIN 1"/>
    <property type="match status" value="1"/>
</dbReference>
<sequence>MSTSYTLEEILERQCEKLQDLEIATIFVKSKDAMKEELLKMRTAILQKCNDIEIMRQKLDEIKKQNNECRELMLHIKAVNKKINHMKKNIPSELIHDYYETQNSLSLRSMPGEEFTPVHTVISDNREKQETPMIDCKKVLFNEPEVCLMISLIDTDEFNKIPKYIIGRQSLETVNNFINTINQILKAKYMFLSLGKAHARKQGDLNLYLHYKKQEMDICNDNSKNCVSEYVYFFTGEDYERQTKSKLDKLKLNLMIVLRHCKRLREHRIKNDVRYIRICFGRRGSVFTRNTQLIKIRLPVELFRRNEDTSLVCHERILPFSFPRNEVICSEIISIVRSTCGDKIV</sequence>
<organism evidence="5 6">
    <name type="scientific">Bombus vosnesenskii</name>
    <dbReference type="NCBI Taxonomy" id="207650"/>
    <lineage>
        <taxon>Eukaryota</taxon>
        <taxon>Metazoa</taxon>
        <taxon>Ecdysozoa</taxon>
        <taxon>Arthropoda</taxon>
        <taxon>Hexapoda</taxon>
        <taxon>Insecta</taxon>
        <taxon>Pterygota</taxon>
        <taxon>Neoptera</taxon>
        <taxon>Endopterygota</taxon>
        <taxon>Hymenoptera</taxon>
        <taxon>Apocrita</taxon>
        <taxon>Aculeata</taxon>
        <taxon>Apoidea</taxon>
        <taxon>Anthophila</taxon>
        <taxon>Apidae</taxon>
        <taxon>Bombus</taxon>
        <taxon>Pyrobombus</taxon>
    </lineage>
</organism>
<proteinExistence type="inferred from homology"/>
<keyword evidence="4" id="KW-0175">Coiled coil</keyword>
<dbReference type="RefSeq" id="XP_033365358.1">
    <property type="nucleotide sequence ID" value="XM_033509467.1"/>
</dbReference>
<dbReference type="InterPro" id="IPR042031">
    <property type="entry name" value="SKA1_MBD_sf"/>
</dbReference>
<evidence type="ECO:0000256" key="1">
    <source>
        <dbReference type="ARBA" id="ARBA00006836"/>
    </source>
</evidence>
<keyword evidence="5" id="KW-1185">Reference proteome</keyword>
<dbReference type="GO" id="GO:0031110">
    <property type="term" value="P:regulation of microtubule polymerization or depolymerization"/>
    <property type="evidence" value="ECO:0007669"/>
    <property type="project" value="TreeGrafter"/>
</dbReference>
<dbReference type="GO" id="GO:0005876">
    <property type="term" value="C:spindle microtubule"/>
    <property type="evidence" value="ECO:0007669"/>
    <property type="project" value="TreeGrafter"/>
</dbReference>
<evidence type="ECO:0000313" key="6">
    <source>
        <dbReference type="RefSeq" id="XP_033365358.1"/>
    </source>
</evidence>
<protein>
    <recommendedName>
        <fullName evidence="2">SKA complex subunit 1</fullName>
    </recommendedName>
    <alternativeName>
        <fullName evidence="3">Spindle and kinetochore-associated protein 1</fullName>
    </alternativeName>
</protein>
<dbReference type="GO" id="GO:0008017">
    <property type="term" value="F:microtubule binding"/>
    <property type="evidence" value="ECO:0007669"/>
    <property type="project" value="InterPro"/>
</dbReference>
<comment type="similarity">
    <text evidence="1">Belongs to the SKA1 family.</text>
</comment>
<evidence type="ECO:0000256" key="2">
    <source>
        <dbReference type="ARBA" id="ARBA00047182"/>
    </source>
</evidence>